<dbReference type="CDD" id="cd07067">
    <property type="entry name" value="HP_PGM_like"/>
    <property type="match status" value="1"/>
</dbReference>
<dbReference type="InterPro" id="IPR004449">
    <property type="entry name" value="SixA"/>
</dbReference>
<dbReference type="Proteomes" id="UP000704611">
    <property type="component" value="Unassembled WGS sequence"/>
</dbReference>
<organism evidence="1 2">
    <name type="scientific">Arsukibacterium indicum</name>
    <dbReference type="NCBI Taxonomy" id="2848612"/>
    <lineage>
        <taxon>Bacteria</taxon>
        <taxon>Pseudomonadati</taxon>
        <taxon>Pseudomonadota</taxon>
        <taxon>Gammaproteobacteria</taxon>
        <taxon>Chromatiales</taxon>
        <taxon>Chromatiaceae</taxon>
        <taxon>Arsukibacterium</taxon>
    </lineage>
</organism>
<dbReference type="InterPro" id="IPR013078">
    <property type="entry name" value="His_Pase_superF_clade-1"/>
</dbReference>
<evidence type="ECO:0000313" key="1">
    <source>
        <dbReference type="EMBL" id="MBV2127660.1"/>
    </source>
</evidence>
<dbReference type="NCBIfam" id="TIGR00249">
    <property type="entry name" value="sixA"/>
    <property type="match status" value="1"/>
</dbReference>
<dbReference type="EMBL" id="JAHRID010000001">
    <property type="protein sequence ID" value="MBV2127660.1"/>
    <property type="molecule type" value="Genomic_DNA"/>
</dbReference>
<accession>A0ABS6MFZ9</accession>
<sequence length="162" mass="17862">MVNIVIMRHGEAEPLIKHDSQRQLTTRGKREALQMAQWLQNCYSAFDELWVSPYLRASQTAEIMLSKQGPDCLLQTCSNLVPDGSPLIILNLIDAKLAAEPDAKILLVSHMPLVSFLVESLTQPGQTPVFSTSSLCCIDYQPGKSGRLLEKVAPQDLALIST</sequence>
<dbReference type="Pfam" id="PF00300">
    <property type="entry name" value="His_Phos_1"/>
    <property type="match status" value="1"/>
</dbReference>
<comment type="caution">
    <text evidence="1">The sequence shown here is derived from an EMBL/GenBank/DDBJ whole genome shotgun (WGS) entry which is preliminary data.</text>
</comment>
<protein>
    <submittedName>
        <fullName evidence="1">Phosphohistidine phosphatase SixA</fullName>
    </submittedName>
</protein>
<proteinExistence type="predicted"/>
<reference evidence="1 2" key="1">
    <citation type="submission" date="2021-06" db="EMBL/GenBank/DDBJ databases">
        <title>Rheinheimera indica sp. nov., isolated from deep-sea sediment.</title>
        <authorList>
            <person name="Wang Z."/>
            <person name="Zhang X.-Y."/>
        </authorList>
    </citation>
    <scope>NUCLEOTIDE SEQUENCE [LARGE SCALE GENOMIC DNA]</scope>
    <source>
        <strain evidence="1 2">SM2107</strain>
    </source>
</reference>
<dbReference type="RefSeq" id="WP_217666519.1">
    <property type="nucleotide sequence ID" value="NZ_JAHRID010000001.1"/>
</dbReference>
<gene>
    <name evidence="1" type="primary">sixA</name>
    <name evidence="1" type="ORF">KQY15_00930</name>
</gene>
<evidence type="ECO:0000313" key="2">
    <source>
        <dbReference type="Proteomes" id="UP000704611"/>
    </source>
</evidence>
<keyword evidence="2" id="KW-1185">Reference proteome</keyword>
<name>A0ABS6MFZ9_9GAMM</name>
<dbReference type="SMART" id="SM00855">
    <property type="entry name" value="PGAM"/>
    <property type="match status" value="1"/>
</dbReference>